<dbReference type="SUPFAM" id="SSF69786">
    <property type="entry name" value="YggU-like"/>
    <property type="match status" value="1"/>
</dbReference>
<dbReference type="PANTHER" id="PTHR13420">
    <property type="entry name" value="UPF0235 PROTEIN C15ORF40"/>
    <property type="match status" value="1"/>
</dbReference>
<evidence type="ECO:0000256" key="2">
    <source>
        <dbReference type="HAMAP-Rule" id="MF_00634"/>
    </source>
</evidence>
<comment type="caution">
    <text evidence="3">The sequence shown here is derived from an EMBL/GenBank/DDBJ whole genome shotgun (WGS) entry which is preliminary data.</text>
</comment>
<protein>
    <recommendedName>
        <fullName evidence="2">UPF0235 protein QWZ12_14025</fullName>
    </recommendedName>
</protein>
<reference evidence="4" key="1">
    <citation type="journal article" date="2019" name="Int. J. Syst. Evol. Microbiol.">
        <title>The Global Catalogue of Microorganisms (GCM) 10K type strain sequencing project: providing services to taxonomists for standard genome sequencing and annotation.</title>
        <authorList>
            <consortium name="The Broad Institute Genomics Platform"/>
            <consortium name="The Broad Institute Genome Sequencing Center for Infectious Disease"/>
            <person name="Wu L."/>
            <person name="Ma J."/>
        </authorList>
    </citation>
    <scope>NUCLEOTIDE SEQUENCE [LARGE SCALE GENOMIC DNA]</scope>
    <source>
        <strain evidence="4">CECT 7069</strain>
    </source>
</reference>
<keyword evidence="4" id="KW-1185">Reference proteome</keyword>
<dbReference type="PANTHER" id="PTHR13420:SF7">
    <property type="entry name" value="UPF0235 PROTEIN C15ORF40"/>
    <property type="match status" value="1"/>
</dbReference>
<comment type="similarity">
    <text evidence="1 2">Belongs to the UPF0235 family.</text>
</comment>
<name>A0ABT8BIJ8_9HYPH</name>
<dbReference type="RefSeq" id="WP_238227114.1">
    <property type="nucleotide sequence ID" value="NZ_BPQD01000025.1"/>
</dbReference>
<dbReference type="InterPro" id="IPR036591">
    <property type="entry name" value="YggU-like_sf"/>
</dbReference>
<dbReference type="EMBL" id="JAUFPX010000012">
    <property type="protein sequence ID" value="MDN3591718.1"/>
    <property type="molecule type" value="Genomic_DNA"/>
</dbReference>
<dbReference type="HAMAP" id="MF_00634">
    <property type="entry name" value="UPF0235"/>
    <property type="match status" value="1"/>
</dbReference>
<evidence type="ECO:0000256" key="1">
    <source>
        <dbReference type="ARBA" id="ARBA00010364"/>
    </source>
</evidence>
<gene>
    <name evidence="3" type="ORF">QWZ12_14025</name>
</gene>
<dbReference type="NCBIfam" id="TIGR00251">
    <property type="entry name" value="DUF167 family protein"/>
    <property type="match status" value="1"/>
</dbReference>
<organism evidence="3 4">
    <name type="scientific">Methylobacterium adhaesivum</name>
    <dbReference type="NCBI Taxonomy" id="333297"/>
    <lineage>
        <taxon>Bacteria</taxon>
        <taxon>Pseudomonadati</taxon>
        <taxon>Pseudomonadota</taxon>
        <taxon>Alphaproteobacteria</taxon>
        <taxon>Hyphomicrobiales</taxon>
        <taxon>Methylobacteriaceae</taxon>
        <taxon>Methylobacterium</taxon>
    </lineage>
</organism>
<proteinExistence type="inferred from homology"/>
<evidence type="ECO:0000313" key="3">
    <source>
        <dbReference type="EMBL" id="MDN3591718.1"/>
    </source>
</evidence>
<dbReference type="Gene3D" id="3.30.1200.10">
    <property type="entry name" value="YggU-like"/>
    <property type="match status" value="1"/>
</dbReference>
<dbReference type="SMART" id="SM01152">
    <property type="entry name" value="DUF167"/>
    <property type="match status" value="1"/>
</dbReference>
<accession>A0ABT8BIJ8</accession>
<dbReference type="Proteomes" id="UP001224644">
    <property type="component" value="Unassembled WGS sequence"/>
</dbReference>
<sequence>MTTPLPWTSGPDGVRLAVRLTPRASRTGLDGLVIGADGRSAVQLRVAAPPVEGAANAALVAYLADALDLRRRDIRIVSGETARQKLVALAGDSADLTTRLDRWIAAAPPRR</sequence>
<evidence type="ECO:0000313" key="4">
    <source>
        <dbReference type="Proteomes" id="UP001224644"/>
    </source>
</evidence>
<dbReference type="InterPro" id="IPR003746">
    <property type="entry name" value="DUF167"/>
</dbReference>
<dbReference type="Pfam" id="PF02594">
    <property type="entry name" value="DUF167"/>
    <property type="match status" value="1"/>
</dbReference>